<dbReference type="RefSeq" id="WP_058688429.1">
    <property type="nucleotide sequence ID" value="NZ_JAGYCC010000023.1"/>
</dbReference>
<protein>
    <submittedName>
        <fullName evidence="1">Uncharacterized protein</fullName>
    </submittedName>
</protein>
<evidence type="ECO:0000313" key="1">
    <source>
        <dbReference type="EMBL" id="VGL98564.1"/>
    </source>
</evidence>
<dbReference type="AlphaFoldDB" id="A0A486R9Q0"/>
<name>A0A486R9Q0_KLEPN</name>
<proteinExistence type="predicted"/>
<reference evidence="1" key="1">
    <citation type="submission" date="2019-03" db="EMBL/GenBank/DDBJ databases">
        <authorList>
            <consortium name="Pathogen Informatics"/>
        </authorList>
    </citation>
    <scope>NUCLEOTIDE SEQUENCE</scope>
    <source>
        <strain evidence="1">5012STDY7626444</strain>
    </source>
</reference>
<organism evidence="1">
    <name type="scientific">Klebsiella pneumoniae</name>
    <dbReference type="NCBI Taxonomy" id="573"/>
    <lineage>
        <taxon>Bacteria</taxon>
        <taxon>Pseudomonadati</taxon>
        <taxon>Pseudomonadota</taxon>
        <taxon>Gammaproteobacteria</taxon>
        <taxon>Enterobacterales</taxon>
        <taxon>Enterobacteriaceae</taxon>
        <taxon>Klebsiella/Raoultella group</taxon>
        <taxon>Klebsiella</taxon>
        <taxon>Klebsiella pneumoniae complex</taxon>
    </lineage>
</organism>
<sequence>MSLQKNYRSARVLFWMLHSTYELSWKNAFDLVGGMNLASAHSNPAGVDSVRVWASRNFKSESDLLNFTTFKLSGTDLLIGTDTGEVIRLKDAWPLFLFLAERNTELDKSGEVSMQMKNSVRGLAITWRSRCITTTYQHAYLLMGKLLKLKDGDSLAAWGSKNSSFFDSEGNYTEHAEFSIKVPWSRNVAGRRPVVPREQQMPLSLTTVDPVVQRKGLFFSIASFSLALRKKISTIRKQLV</sequence>
<gene>
    <name evidence="1" type="ORF">SAMEA4873646_05394</name>
</gene>
<accession>A0A486R9Q0</accession>
<dbReference type="EMBL" id="CAAHCP010000048">
    <property type="protein sequence ID" value="VGL98564.1"/>
    <property type="molecule type" value="Genomic_DNA"/>
</dbReference>